<gene>
    <name evidence="2" type="ORF">AMORRO_LOCUS12972</name>
</gene>
<keyword evidence="1" id="KW-0472">Membrane</keyword>
<organism evidence="2 3">
    <name type="scientific">Acaulospora morrowiae</name>
    <dbReference type="NCBI Taxonomy" id="94023"/>
    <lineage>
        <taxon>Eukaryota</taxon>
        <taxon>Fungi</taxon>
        <taxon>Fungi incertae sedis</taxon>
        <taxon>Mucoromycota</taxon>
        <taxon>Glomeromycotina</taxon>
        <taxon>Glomeromycetes</taxon>
        <taxon>Diversisporales</taxon>
        <taxon>Acaulosporaceae</taxon>
        <taxon>Acaulospora</taxon>
    </lineage>
</organism>
<evidence type="ECO:0000256" key="1">
    <source>
        <dbReference type="SAM" id="Phobius"/>
    </source>
</evidence>
<keyword evidence="1" id="KW-1133">Transmembrane helix</keyword>
<evidence type="ECO:0000313" key="2">
    <source>
        <dbReference type="EMBL" id="CAG8715491.1"/>
    </source>
</evidence>
<evidence type="ECO:0000313" key="3">
    <source>
        <dbReference type="Proteomes" id="UP000789342"/>
    </source>
</evidence>
<name>A0A9N9I0V1_9GLOM</name>
<comment type="caution">
    <text evidence="2">The sequence shown here is derived from an EMBL/GenBank/DDBJ whole genome shotgun (WGS) entry which is preliminary data.</text>
</comment>
<feature type="transmembrane region" description="Helical" evidence="1">
    <location>
        <begin position="73"/>
        <end position="93"/>
    </location>
</feature>
<accession>A0A9N9I0V1</accession>
<proteinExistence type="predicted"/>
<dbReference type="AlphaFoldDB" id="A0A9N9I0V1"/>
<sequence>MSMSEKTQIDDTPQTSTQFFTDSSHAIDISSLTSIDETTHLLATVYRNEYTIDDDEPEFENEFFRYCVKCFELLSLYFVFMIAMIPLMLLAIWFSQLFWYYQIVIVALVVIYFYSYRKYRRQYED</sequence>
<feature type="transmembrane region" description="Helical" evidence="1">
    <location>
        <begin position="99"/>
        <end position="116"/>
    </location>
</feature>
<dbReference type="EMBL" id="CAJVPV010020692">
    <property type="protein sequence ID" value="CAG8715491.1"/>
    <property type="molecule type" value="Genomic_DNA"/>
</dbReference>
<protein>
    <submittedName>
        <fullName evidence="2">2680_t:CDS:1</fullName>
    </submittedName>
</protein>
<reference evidence="2" key="1">
    <citation type="submission" date="2021-06" db="EMBL/GenBank/DDBJ databases">
        <authorList>
            <person name="Kallberg Y."/>
            <person name="Tangrot J."/>
            <person name="Rosling A."/>
        </authorList>
    </citation>
    <scope>NUCLEOTIDE SEQUENCE</scope>
    <source>
        <strain evidence="2">CL551</strain>
    </source>
</reference>
<keyword evidence="3" id="KW-1185">Reference proteome</keyword>
<keyword evidence="1" id="KW-0812">Transmembrane</keyword>
<dbReference type="Proteomes" id="UP000789342">
    <property type="component" value="Unassembled WGS sequence"/>
</dbReference>